<dbReference type="Proteomes" id="UP000663866">
    <property type="component" value="Unassembled WGS sequence"/>
</dbReference>
<reference evidence="2" key="1">
    <citation type="submission" date="2021-02" db="EMBL/GenBank/DDBJ databases">
        <authorList>
            <person name="Nowell W R."/>
        </authorList>
    </citation>
    <scope>NUCLEOTIDE SEQUENCE</scope>
</reference>
<comment type="caution">
    <text evidence="2">The sequence shown here is derived from an EMBL/GenBank/DDBJ whole genome shotgun (WGS) entry which is preliminary data.</text>
</comment>
<accession>A0A820Q7Z2</accession>
<sequence length="746" mass="82459">MQPLTETASDIHATPAATHQQGVPETALETPQTEYILGTPSLSSVTDTTKQVEIESPTDVTTTHEEKTESLDVKEDQLQQPITTSSDTKIIEEITKPDQQPILSETTSQVAVPQIIERSLISRTTTDQHILERTIEIPSTQETITTTEVTTIHEHTVEPTTATEEVVQQQLLTSVHTEIVEDSKKEAHQPVVVELKTELADCISADALSDAVREIIAAPVINDIPTDEHILERPIEVPPTEEQITTTQVTITQEETVEPVPVTEEVLHQPLIKAEVSQQPLIKEEVLQQPLVTQSHLETVEDSKKKDDQPIVLEPTTEIADRASTDALTDAVRETTATQVASDIPTDEHVIKRAVEVPLKEETITTTELTSTQEERLQSVAVTEEVLHQALVTITDTETVEDSKKEDHQPVVLEPTTELADRVSTDALTDIVRKIIGTPVISDIPTQEHVIERAIEVPSTEEKISTTEVTTTQEATVQPVAVTEHFLHQPLVTEEVSQQPLVTPSHLETVEDSKEEHYQPVVLEPTTELADRVSADALTDAVREIIGTPVISDIPTDEHVIDRAVEVPLTKETKTTTELTTTQEERLPPVAVTEEILHQPLVTTTDTETVEDTKKEDRQPVVLEPTTELADRVSTDALTDIVRKIIGTPVISDIPTQEHVIEPAVEVPLTDETVTTTEVTTTQERTLEPVAETEEVLQQPLITEEVSQQPLITEEILHQPLVTSTDTEIADDSKKEERQPVVLEPK</sequence>
<evidence type="ECO:0000256" key="1">
    <source>
        <dbReference type="SAM" id="MobiDB-lite"/>
    </source>
</evidence>
<proteinExistence type="predicted"/>
<dbReference type="AlphaFoldDB" id="A0A820Q7Z2"/>
<evidence type="ECO:0000313" key="3">
    <source>
        <dbReference type="Proteomes" id="UP000663866"/>
    </source>
</evidence>
<gene>
    <name evidence="2" type="ORF">OVN521_LOCUS35691</name>
</gene>
<evidence type="ECO:0000313" key="2">
    <source>
        <dbReference type="EMBL" id="CAF4414533.1"/>
    </source>
</evidence>
<feature type="region of interest" description="Disordered" evidence="1">
    <location>
        <begin position="1"/>
        <end position="29"/>
    </location>
</feature>
<feature type="compositionally biased region" description="Polar residues" evidence="1">
    <location>
        <begin position="17"/>
        <end position="29"/>
    </location>
</feature>
<organism evidence="2 3">
    <name type="scientific">Rotaria magnacalcarata</name>
    <dbReference type="NCBI Taxonomy" id="392030"/>
    <lineage>
        <taxon>Eukaryota</taxon>
        <taxon>Metazoa</taxon>
        <taxon>Spiralia</taxon>
        <taxon>Gnathifera</taxon>
        <taxon>Rotifera</taxon>
        <taxon>Eurotatoria</taxon>
        <taxon>Bdelloidea</taxon>
        <taxon>Philodinida</taxon>
        <taxon>Philodinidae</taxon>
        <taxon>Rotaria</taxon>
    </lineage>
</organism>
<name>A0A820Q7Z2_9BILA</name>
<keyword evidence="3" id="KW-1185">Reference proteome</keyword>
<dbReference type="EMBL" id="CAJOBG010041962">
    <property type="protein sequence ID" value="CAF4414533.1"/>
    <property type="molecule type" value="Genomic_DNA"/>
</dbReference>
<protein>
    <submittedName>
        <fullName evidence="2">Uncharacterized protein</fullName>
    </submittedName>
</protein>
<feature type="region of interest" description="Disordered" evidence="1">
    <location>
        <begin position="721"/>
        <end position="746"/>
    </location>
</feature>
<feature type="compositionally biased region" description="Basic and acidic residues" evidence="1">
    <location>
        <begin position="731"/>
        <end position="746"/>
    </location>
</feature>
<feature type="non-terminal residue" evidence="2">
    <location>
        <position position="746"/>
    </location>
</feature>